<dbReference type="InterPro" id="IPR012337">
    <property type="entry name" value="RNaseH-like_sf"/>
</dbReference>
<evidence type="ECO:0000313" key="3">
    <source>
        <dbReference type="EMBL" id="CAF1195650.1"/>
    </source>
</evidence>
<proteinExistence type="predicted"/>
<dbReference type="InterPro" id="IPR008906">
    <property type="entry name" value="HATC_C_dom"/>
</dbReference>
<dbReference type="EMBL" id="CAJOBA010004413">
    <property type="protein sequence ID" value="CAF3712348.1"/>
    <property type="molecule type" value="Genomic_DNA"/>
</dbReference>
<accession>A0A814W3A4</accession>
<keyword evidence="6" id="KW-1185">Reference proteome</keyword>
<dbReference type="Proteomes" id="UP000677228">
    <property type="component" value="Unassembled WGS sequence"/>
</dbReference>
<dbReference type="Proteomes" id="UP000663829">
    <property type="component" value="Unassembled WGS sequence"/>
</dbReference>
<sequence length="261" mass="29653">MGNPTQPEGWSLKPARTFVRMICVHLISSTVTETLCQALLDAGHSQSHRIIASDILPDHTTIARRVNSLADGKRLEFIEMLKVDLQNAKLFGITCGYWKNKYSCESYLTINMHYGKKWTDTEFEDILLNRNEEHFLDNTDHTLAKEVADLLSTFKIGGELLSADDTPTLHLVLPFVKKFKQCYVTRNSEKLATKKLKGILLQKLDEKIWLSETLSLLAIPASSAKAERIFSETGRILEARRQLLSPESVDSLVFLRNFNEN</sequence>
<dbReference type="SUPFAM" id="SSF53098">
    <property type="entry name" value="Ribonuclease H-like"/>
    <property type="match status" value="1"/>
</dbReference>
<dbReference type="EMBL" id="CAJOBC010008378">
    <property type="protein sequence ID" value="CAF3960068.1"/>
    <property type="molecule type" value="Genomic_DNA"/>
</dbReference>
<protein>
    <recommendedName>
        <fullName evidence="1">HAT C-terminal dimerisation domain-containing protein</fullName>
    </recommendedName>
</protein>
<dbReference type="GO" id="GO:0046983">
    <property type="term" value="F:protein dimerization activity"/>
    <property type="evidence" value="ECO:0007669"/>
    <property type="project" value="InterPro"/>
</dbReference>
<dbReference type="Pfam" id="PF05699">
    <property type="entry name" value="Dimer_Tnp_hAT"/>
    <property type="match status" value="1"/>
</dbReference>
<feature type="domain" description="HAT C-terminal dimerisation" evidence="1">
    <location>
        <begin position="215"/>
        <end position="257"/>
    </location>
</feature>
<dbReference type="Proteomes" id="UP000682733">
    <property type="component" value="Unassembled WGS sequence"/>
</dbReference>
<dbReference type="EMBL" id="CAJNOK010004409">
    <property type="protein sequence ID" value="CAF0936785.1"/>
    <property type="molecule type" value="Genomic_DNA"/>
</dbReference>
<reference evidence="3" key="1">
    <citation type="submission" date="2021-02" db="EMBL/GenBank/DDBJ databases">
        <authorList>
            <person name="Nowell W R."/>
        </authorList>
    </citation>
    <scope>NUCLEOTIDE SEQUENCE</scope>
</reference>
<organism evidence="3 6">
    <name type="scientific">Didymodactylos carnosus</name>
    <dbReference type="NCBI Taxonomy" id="1234261"/>
    <lineage>
        <taxon>Eukaryota</taxon>
        <taxon>Metazoa</taxon>
        <taxon>Spiralia</taxon>
        <taxon>Gnathifera</taxon>
        <taxon>Rotifera</taxon>
        <taxon>Eurotatoria</taxon>
        <taxon>Bdelloidea</taxon>
        <taxon>Philodinida</taxon>
        <taxon>Philodinidae</taxon>
        <taxon>Didymodactylos</taxon>
    </lineage>
</organism>
<evidence type="ECO:0000313" key="2">
    <source>
        <dbReference type="EMBL" id="CAF0936785.1"/>
    </source>
</evidence>
<dbReference type="Proteomes" id="UP000681722">
    <property type="component" value="Unassembled WGS sequence"/>
</dbReference>
<evidence type="ECO:0000259" key="1">
    <source>
        <dbReference type="Pfam" id="PF05699"/>
    </source>
</evidence>
<evidence type="ECO:0000313" key="5">
    <source>
        <dbReference type="EMBL" id="CAF3960068.1"/>
    </source>
</evidence>
<comment type="caution">
    <text evidence="3">The sequence shown here is derived from an EMBL/GenBank/DDBJ whole genome shotgun (WGS) entry which is preliminary data.</text>
</comment>
<dbReference type="EMBL" id="CAJNOQ010008377">
    <property type="protein sequence ID" value="CAF1195650.1"/>
    <property type="molecule type" value="Genomic_DNA"/>
</dbReference>
<evidence type="ECO:0000313" key="6">
    <source>
        <dbReference type="Proteomes" id="UP000663829"/>
    </source>
</evidence>
<dbReference type="AlphaFoldDB" id="A0A814W3A4"/>
<gene>
    <name evidence="3" type="ORF">GPM918_LOCUS23446</name>
    <name evidence="2" type="ORF">OVA965_LOCUS11423</name>
    <name evidence="5" type="ORF">SRO942_LOCUS23445</name>
    <name evidence="4" type="ORF">TMI583_LOCUS11424</name>
</gene>
<name>A0A814W3A4_9BILA</name>
<evidence type="ECO:0000313" key="4">
    <source>
        <dbReference type="EMBL" id="CAF3712348.1"/>
    </source>
</evidence>
<dbReference type="OrthoDB" id="10211223at2759"/>